<accession>A0A6L9Y7H9</accession>
<keyword evidence="1" id="KW-0472">Membrane</keyword>
<dbReference type="EMBL" id="JAAGYR010000013">
    <property type="protein sequence ID" value="NEN76155.1"/>
    <property type="molecule type" value="Genomic_DNA"/>
</dbReference>
<evidence type="ECO:0000313" key="2">
    <source>
        <dbReference type="EMBL" id="NEN76155.1"/>
    </source>
</evidence>
<organism evidence="2 3">
    <name type="scientific">Pelistega ratti</name>
    <dbReference type="NCBI Taxonomy" id="2652177"/>
    <lineage>
        <taxon>Bacteria</taxon>
        <taxon>Pseudomonadati</taxon>
        <taxon>Pseudomonadota</taxon>
        <taxon>Betaproteobacteria</taxon>
        <taxon>Burkholderiales</taxon>
        <taxon>Alcaligenaceae</taxon>
        <taxon>Pelistega</taxon>
    </lineage>
</organism>
<evidence type="ECO:0000256" key="1">
    <source>
        <dbReference type="SAM" id="Phobius"/>
    </source>
</evidence>
<keyword evidence="3" id="KW-1185">Reference proteome</keyword>
<feature type="transmembrane region" description="Helical" evidence="1">
    <location>
        <begin position="50"/>
        <end position="67"/>
    </location>
</feature>
<feature type="transmembrane region" description="Helical" evidence="1">
    <location>
        <begin position="171"/>
        <end position="195"/>
    </location>
</feature>
<dbReference type="NCBIfam" id="TIGR03082">
    <property type="entry name" value="Gneg_AbrB_dup"/>
    <property type="match status" value="2"/>
</dbReference>
<keyword evidence="1" id="KW-1133">Transmembrane helix</keyword>
<dbReference type="InterPro" id="IPR007820">
    <property type="entry name" value="AbrB_fam"/>
</dbReference>
<feature type="transmembrane region" description="Helical" evidence="1">
    <location>
        <begin position="302"/>
        <end position="329"/>
    </location>
</feature>
<feature type="transmembrane region" description="Helical" evidence="1">
    <location>
        <begin position="6"/>
        <end position="29"/>
    </location>
</feature>
<sequence>MYPYILGFLIALGGAFIANLLHIPLPWLMGPLIATAITTINGAKSKSHPYFRYFGQWVIGISLGLYFTPSTMATVMDLWHYIIMGCFIALLMSMFNAFSLYRWGRVDFKTAWFAGTVGGASEMANLAERYHAQSDRVASSHSVRVLIVVLVIPFVFRLLDIHGTDAIESDIPYQFSLVGLSQLLALTLIAGFIFIRFNMPNSWVLGPLLVTLILTSHEVHLTHLSPEIRNLGQLCIGWSLGSKYTPNFFSKAPRYISVSVLISLASLLVCAGFAFILSWISGIPVSTLILSLSPGGITEMTITAKVLMLGVPTVAAFHIARMVFILLTAQPCYKLLNRYIQKRHHHHPIDE</sequence>
<reference evidence="2 3" key="1">
    <citation type="submission" date="2020-02" db="EMBL/GenBank/DDBJ databases">
        <title>Pelistega sp. NLN82 were isolated from wild rodents of the Hainan Island.</title>
        <authorList>
            <person name="Niu N."/>
            <person name="Zhou J."/>
        </authorList>
    </citation>
    <scope>NUCLEOTIDE SEQUENCE [LARGE SCALE GENOMIC DNA]</scope>
    <source>
        <strain evidence="2 3">NLN82</strain>
    </source>
</reference>
<protein>
    <submittedName>
        <fullName evidence="2">AbrB family transcriptional regulator</fullName>
    </submittedName>
</protein>
<keyword evidence="1" id="KW-0812">Transmembrane</keyword>
<dbReference type="PIRSF" id="PIRSF038991">
    <property type="entry name" value="Protein_AbrB"/>
    <property type="match status" value="1"/>
</dbReference>
<dbReference type="Proteomes" id="UP000477651">
    <property type="component" value="Unassembled WGS sequence"/>
</dbReference>
<dbReference type="PANTHER" id="PTHR38457">
    <property type="entry name" value="REGULATOR ABRB-RELATED"/>
    <property type="match status" value="1"/>
</dbReference>
<dbReference type="PANTHER" id="PTHR38457:SF1">
    <property type="entry name" value="REGULATOR ABRB-RELATED"/>
    <property type="match status" value="1"/>
</dbReference>
<dbReference type="InterPro" id="IPR017516">
    <property type="entry name" value="AbrB_dup"/>
</dbReference>
<comment type="caution">
    <text evidence="2">The sequence shown here is derived from an EMBL/GenBank/DDBJ whole genome shotgun (WGS) entry which is preliminary data.</text>
</comment>
<name>A0A6L9Y7H9_9BURK</name>
<proteinExistence type="predicted"/>
<dbReference type="Pfam" id="PF05145">
    <property type="entry name" value="AbrB"/>
    <property type="match status" value="1"/>
</dbReference>
<evidence type="ECO:0000313" key="3">
    <source>
        <dbReference type="Proteomes" id="UP000477651"/>
    </source>
</evidence>
<dbReference type="GO" id="GO:0010468">
    <property type="term" value="P:regulation of gene expression"/>
    <property type="evidence" value="ECO:0007669"/>
    <property type="project" value="InterPro"/>
</dbReference>
<dbReference type="GO" id="GO:0016020">
    <property type="term" value="C:membrane"/>
    <property type="evidence" value="ECO:0007669"/>
    <property type="project" value="InterPro"/>
</dbReference>
<feature type="transmembrane region" description="Helical" evidence="1">
    <location>
        <begin position="255"/>
        <end position="282"/>
    </location>
</feature>
<gene>
    <name evidence="2" type="ORF">F9B74_07450</name>
</gene>
<feature type="transmembrane region" description="Helical" evidence="1">
    <location>
        <begin position="79"/>
        <end position="101"/>
    </location>
</feature>
<dbReference type="AlphaFoldDB" id="A0A6L9Y7H9"/>
<feature type="transmembrane region" description="Helical" evidence="1">
    <location>
        <begin position="143"/>
        <end position="159"/>
    </location>
</feature>